<gene>
    <name evidence="1" type="ORF">NWE73_05335</name>
</gene>
<keyword evidence="2" id="KW-1185">Reference proteome</keyword>
<evidence type="ECO:0000313" key="2">
    <source>
        <dbReference type="Proteomes" id="UP001152321"/>
    </source>
</evidence>
<dbReference type="RefSeq" id="WP_277577243.1">
    <property type="nucleotide sequence ID" value="NZ_JANRMI010000001.1"/>
</dbReference>
<reference evidence="1" key="1">
    <citation type="submission" date="2022-08" db="EMBL/GenBank/DDBJ databases">
        <title>Novel Bdellovibrio Species Isolated from Svalbard: Designation Bdellovibrio svalbardensis.</title>
        <authorList>
            <person name="Mitchell R.J."/>
            <person name="Choi S.Y."/>
        </authorList>
    </citation>
    <scope>NUCLEOTIDE SEQUENCE</scope>
    <source>
        <strain evidence="1">PAP01</strain>
    </source>
</reference>
<accession>A0ABT6DG43</accession>
<proteinExistence type="predicted"/>
<evidence type="ECO:0000313" key="1">
    <source>
        <dbReference type="EMBL" id="MDG0815773.1"/>
    </source>
</evidence>
<dbReference type="EMBL" id="JANRMI010000001">
    <property type="protein sequence ID" value="MDG0815773.1"/>
    <property type="molecule type" value="Genomic_DNA"/>
</dbReference>
<dbReference type="Proteomes" id="UP001152321">
    <property type="component" value="Unassembled WGS sequence"/>
</dbReference>
<organism evidence="1 2">
    <name type="scientific">Bdellovibrio svalbardensis</name>
    <dbReference type="NCBI Taxonomy" id="2972972"/>
    <lineage>
        <taxon>Bacteria</taxon>
        <taxon>Pseudomonadati</taxon>
        <taxon>Bdellovibrionota</taxon>
        <taxon>Bdellovibrionia</taxon>
        <taxon>Bdellovibrionales</taxon>
        <taxon>Pseudobdellovibrionaceae</taxon>
        <taxon>Bdellovibrio</taxon>
    </lineage>
</organism>
<protein>
    <submittedName>
        <fullName evidence="1">Uncharacterized protein</fullName>
    </submittedName>
</protein>
<name>A0ABT6DG43_9BACT</name>
<comment type="caution">
    <text evidence="1">The sequence shown here is derived from an EMBL/GenBank/DDBJ whole genome shotgun (WGS) entry which is preliminary data.</text>
</comment>
<sequence length="194" mass="21376">MKKLILALITGFLGPHVFASTLRIPLVLEGDRLIPATEINTKLKALRMPLLPLYYEISDSDNGYQKVKALDAFIAKSLSALGAEYENMGRVWGRVPGSGDVAGFATCYMGNPEGVVNIVSNLADVVYSDQLNVFGYRYKNQKKIYSEDESTEEFLSESSQLWRGWTGQGENLLILSSVGDGGDDVNESLIQRCK</sequence>